<accession>A0A2I1K4U8</accession>
<evidence type="ECO:0000313" key="2">
    <source>
        <dbReference type="EMBL" id="PKY90674.1"/>
    </source>
</evidence>
<dbReference type="PANTHER" id="PTHR40027:SF1">
    <property type="entry name" value="CELL DIVISION PROTEIN DIVIC"/>
    <property type="match status" value="1"/>
</dbReference>
<keyword evidence="1" id="KW-0812">Transmembrane</keyword>
<protein>
    <recommendedName>
        <fullName evidence="4">Septum formation initiator</fullName>
    </recommendedName>
</protein>
<evidence type="ECO:0000313" key="3">
    <source>
        <dbReference type="Proteomes" id="UP000234384"/>
    </source>
</evidence>
<dbReference type="EMBL" id="PKHE01000001">
    <property type="protein sequence ID" value="PKY90674.1"/>
    <property type="molecule type" value="Genomic_DNA"/>
</dbReference>
<dbReference type="Proteomes" id="UP000234384">
    <property type="component" value="Unassembled WGS sequence"/>
</dbReference>
<dbReference type="InterPro" id="IPR039076">
    <property type="entry name" value="DivIC"/>
</dbReference>
<organism evidence="2 3">
    <name type="scientific">Falseniella ignava</name>
    <dbReference type="NCBI Taxonomy" id="137730"/>
    <lineage>
        <taxon>Bacteria</taxon>
        <taxon>Bacillati</taxon>
        <taxon>Bacillota</taxon>
        <taxon>Bacilli</taxon>
        <taxon>Lactobacillales</taxon>
        <taxon>Aerococcaceae</taxon>
        <taxon>Falseniella</taxon>
    </lineage>
</organism>
<dbReference type="GO" id="GO:0051301">
    <property type="term" value="P:cell division"/>
    <property type="evidence" value="ECO:0007669"/>
    <property type="project" value="InterPro"/>
</dbReference>
<dbReference type="PANTHER" id="PTHR40027">
    <property type="entry name" value="CELL DIVISION PROTEIN DIVIC"/>
    <property type="match status" value="1"/>
</dbReference>
<evidence type="ECO:0000256" key="1">
    <source>
        <dbReference type="SAM" id="Phobius"/>
    </source>
</evidence>
<dbReference type="InterPro" id="IPR007060">
    <property type="entry name" value="FtsL/DivIC"/>
</dbReference>
<dbReference type="OrthoDB" id="2991180at2"/>
<sequence>MNQNQSNTKNVVFLDTARRQPRQMATKSSRVPTSHSAGNFKTWAAIGMSCILILFFSIQYYQIRQQHAQTMDRLNEVKQIETQLVKENAEIQREYQLIQDPEYLAQVARRDYYYSKPGEIIFKIDEN</sequence>
<gene>
    <name evidence="2" type="ORF">CYJ57_00430</name>
</gene>
<dbReference type="Pfam" id="PF04977">
    <property type="entry name" value="DivIC"/>
    <property type="match status" value="1"/>
</dbReference>
<dbReference type="RefSeq" id="WP_101953647.1">
    <property type="nucleotide sequence ID" value="NZ_PKHE01000001.1"/>
</dbReference>
<evidence type="ECO:0008006" key="4">
    <source>
        <dbReference type="Google" id="ProtNLM"/>
    </source>
</evidence>
<feature type="transmembrane region" description="Helical" evidence="1">
    <location>
        <begin position="42"/>
        <end position="61"/>
    </location>
</feature>
<reference evidence="2 3" key="1">
    <citation type="submission" date="2017-12" db="EMBL/GenBank/DDBJ databases">
        <title>Phylogenetic diversity of female urinary microbiome.</title>
        <authorList>
            <person name="Thomas-White K."/>
            <person name="Wolfe A.J."/>
        </authorList>
    </citation>
    <scope>NUCLEOTIDE SEQUENCE [LARGE SCALE GENOMIC DNA]</scope>
    <source>
        <strain evidence="2 3">UMB0898</strain>
    </source>
</reference>
<keyword evidence="1" id="KW-1133">Transmembrane helix</keyword>
<proteinExistence type="predicted"/>
<name>A0A2I1K4U8_9LACT</name>
<comment type="caution">
    <text evidence="2">The sequence shown here is derived from an EMBL/GenBank/DDBJ whole genome shotgun (WGS) entry which is preliminary data.</text>
</comment>
<keyword evidence="1" id="KW-0472">Membrane</keyword>
<dbReference type="AlphaFoldDB" id="A0A2I1K4U8"/>